<dbReference type="InParanoid" id="Q6CPM9"/>
<feature type="compositionally biased region" description="Basic residues" evidence="2">
    <location>
        <begin position="409"/>
        <end position="421"/>
    </location>
</feature>
<dbReference type="PaxDb" id="284590-Q6CPM9"/>
<feature type="region of interest" description="Disordered" evidence="2">
    <location>
        <begin position="369"/>
        <end position="464"/>
    </location>
</feature>
<feature type="compositionally biased region" description="Low complexity" evidence="2">
    <location>
        <begin position="265"/>
        <end position="276"/>
    </location>
</feature>
<feature type="domain" description="DUF3020" evidence="3">
    <location>
        <begin position="304"/>
        <end position="352"/>
    </location>
</feature>
<feature type="compositionally biased region" description="Basic residues" evidence="2">
    <location>
        <begin position="389"/>
        <end position="399"/>
    </location>
</feature>
<feature type="region of interest" description="Disordered" evidence="2">
    <location>
        <begin position="129"/>
        <end position="213"/>
    </location>
</feature>
<feature type="compositionally biased region" description="Basic residues" evidence="2">
    <location>
        <begin position="330"/>
        <end position="342"/>
    </location>
</feature>
<feature type="compositionally biased region" description="Polar residues" evidence="2">
    <location>
        <begin position="369"/>
        <end position="378"/>
    </location>
</feature>
<feature type="domain" description="DUF3020" evidence="3">
    <location>
        <begin position="1141"/>
        <end position="1186"/>
    </location>
</feature>
<evidence type="ECO:0000313" key="5">
    <source>
        <dbReference type="Proteomes" id="UP000000598"/>
    </source>
</evidence>
<feature type="compositionally biased region" description="Basic and acidic residues" evidence="2">
    <location>
        <begin position="310"/>
        <end position="323"/>
    </location>
</feature>
<proteinExistence type="predicted"/>
<dbReference type="EMBL" id="CR382125">
    <property type="protein sequence ID" value="CAG99197.1"/>
    <property type="molecule type" value="Genomic_DNA"/>
</dbReference>
<feature type="compositionally biased region" description="Basic and acidic residues" evidence="2">
    <location>
        <begin position="1301"/>
        <end position="1310"/>
    </location>
</feature>
<gene>
    <name evidence="4" type="ORF">KLLA0_E03675g</name>
</gene>
<dbReference type="KEGG" id="kla:KLLA0_E03675g"/>
<keyword evidence="5" id="KW-1185">Reference proteome</keyword>
<dbReference type="Proteomes" id="UP000000598">
    <property type="component" value="Chromosome E"/>
</dbReference>
<feature type="region of interest" description="Disordered" evidence="2">
    <location>
        <begin position="22"/>
        <end position="50"/>
    </location>
</feature>
<protein>
    <submittedName>
        <fullName evidence="4">KLLA0E03675p</fullName>
    </submittedName>
</protein>
<feature type="compositionally biased region" description="Basic residues" evidence="2">
    <location>
        <begin position="277"/>
        <end position="287"/>
    </location>
</feature>
<feature type="compositionally biased region" description="Basic and acidic residues" evidence="2">
    <location>
        <begin position="184"/>
        <end position="205"/>
    </location>
</feature>
<accession>Q6CPM9</accession>
<evidence type="ECO:0000259" key="3">
    <source>
        <dbReference type="Pfam" id="PF11223"/>
    </source>
</evidence>
<dbReference type="Pfam" id="PF11223">
    <property type="entry name" value="DUF3020"/>
    <property type="match status" value="2"/>
</dbReference>
<evidence type="ECO:0000313" key="4">
    <source>
        <dbReference type="EMBL" id="CAG99197.1"/>
    </source>
</evidence>
<sequence>MSDDQGTDLNLSELVGNILAASDDNIPSLEDTQRHDEHQNDNDHIGEDDILPDLLPISQIPDDEHAQDHSLASMVSQAINTMNNETGDPTHVNESHSDLQSKEQEWANILRQGILQADEEIRDQHVETYAEPAHRPTEDQVLDQDDENLRLAILDSLQHLDQEKKPKKHSKKEKKSKEKKKTSKKGDKEKEKSKKKEKKSKEKKSSSNNDVLNFEDVIKGFMEQTEAAPAVASQVEPNAPIGDAETQALVEATLKAFENQLIGGPSTAKPKTSSTRKPPKTTSHKFSKSLPPPLPMPFFPITQKRKVKSKSTEKAKEGQDKESQAAATSPKKKKKASKKKEKKKDDYNEDEFSKALAEMVNQVVNTSLMDNAQTAQVPTTEETKLEKTSKKKNKSKSKSRSGDDYAPKGKSKVPKDTKKKGTSSSKINQEIKAIPLDPELVKESASQAAVAPDAKDTTDVSHLSTSDGFDLHQIMQNAMSMAFQEQVQNQLHPSVMERFDKELSESQFSDGLSRKTIGDRSVLRSRFVPPKKKKKEKKKGELKFNNIHGGLSNTKFSGSNKTNVGSKIVVFKPQKIKHELVNKGLSTTEERLRRKYSKIARECAKTAKRLTTERKKKLKEEHKMEKDRLKNHRKQLKEEQKINREQERKALEEIVSKGPPYPKNLCLTSAGRPKKPYRFYSAEEMKQRESMTVEELASFDALNDTKLSEKQQIKSIPLYKLKQLTLFNPNLPESTNRLNDIRGSLEKAGKRTVTKMPVRKEAKRKQKYFFDPSVKTVVHREKIPFHPPWQFPVNPPFALPVAKRPKSHSVEKMSRRKRAIYQRTLLSNTLLPILQTLRAAAKATASVGVDPEKSKEHLRSMLQQARLTIAETLQKARSSSTSSLTDGSKPIFQEAREKEVSTPTLSIPIMRTTSKVKTEEPKIPAFNSVSVQENNKAQSLIPTEQSSIKEIPLAVSKKRSSDETSDVSDIRQNVSQVIDKLSTLIPSLTKAKALPILVPSKKKQKSILNMDEVKIPLAKAKGPNFSKPTLKSTMNTPKSVTIIKTEEPGTDSSMFDTETAPVLVQDTSPSKRVEDVKVPIHPPVIQTSKKTTELFNKYHFDLPSVDSDGRPVKTIPVMKRVKQYLSAEDVKKLKKVKETYRKRKWRLANADKNKDLELRTRIKIAARKQFGEDESEAKRTWISTEYETRKIKLELDPEIKSSAAVMVSDKELLNIIAVSLEKLEIARSIEHDIIEEAKNYTKPKKRKQQKIEIDNGVNTAVDILKENMAKEHVLPASTVTPISETPDVNKADSASTPNESEDGRISEHSIDPNLAASTKRPREGPVTDSVITAEIGPNSKRAC</sequence>
<dbReference type="HOGENOM" id="CLU_251351_0_0_1"/>
<dbReference type="eggNOG" id="ENOG502S97X">
    <property type="taxonomic scope" value="Eukaryota"/>
</dbReference>
<dbReference type="FunCoup" id="Q6CPM9">
    <property type="interactions" value="41"/>
</dbReference>
<feature type="region of interest" description="Disordered" evidence="2">
    <location>
        <begin position="260"/>
        <end position="349"/>
    </location>
</feature>
<feature type="compositionally biased region" description="Basic residues" evidence="2">
    <location>
        <begin position="165"/>
        <end position="183"/>
    </location>
</feature>
<reference evidence="4 5" key="1">
    <citation type="journal article" date="2004" name="Nature">
        <title>Genome evolution in yeasts.</title>
        <authorList>
            <consortium name="Genolevures"/>
            <person name="Dujon B."/>
            <person name="Sherman D."/>
            <person name="Fischer G."/>
            <person name="Durrens P."/>
            <person name="Casaregola S."/>
            <person name="Lafontaine I."/>
            <person name="de Montigny J."/>
            <person name="Marck C."/>
            <person name="Neuveglise C."/>
            <person name="Talla E."/>
            <person name="Goffard N."/>
            <person name="Frangeul L."/>
            <person name="Aigle M."/>
            <person name="Anthouard V."/>
            <person name="Babour A."/>
            <person name="Barbe V."/>
            <person name="Barnay S."/>
            <person name="Blanchin S."/>
            <person name="Beckerich J.M."/>
            <person name="Beyne E."/>
            <person name="Bleykasten C."/>
            <person name="Boisrame A."/>
            <person name="Boyer J."/>
            <person name="Cattolico L."/>
            <person name="Confanioleri F."/>
            <person name="de Daruvar A."/>
            <person name="Despons L."/>
            <person name="Fabre E."/>
            <person name="Fairhead C."/>
            <person name="Ferry-Dumazet H."/>
            <person name="Groppi A."/>
            <person name="Hantraye F."/>
            <person name="Hennequin C."/>
            <person name="Jauniaux N."/>
            <person name="Joyet P."/>
            <person name="Kachouri R."/>
            <person name="Kerrest A."/>
            <person name="Koszul R."/>
            <person name="Lemaire M."/>
            <person name="Lesur I."/>
            <person name="Ma L."/>
            <person name="Muller H."/>
            <person name="Nicaud J.M."/>
            <person name="Nikolski M."/>
            <person name="Oztas S."/>
            <person name="Ozier-Kalogeropoulos O."/>
            <person name="Pellenz S."/>
            <person name="Potier S."/>
            <person name="Richard G.F."/>
            <person name="Straub M.L."/>
            <person name="Suleau A."/>
            <person name="Swennene D."/>
            <person name="Tekaia F."/>
            <person name="Wesolowski-Louvel M."/>
            <person name="Westhof E."/>
            <person name="Wirth B."/>
            <person name="Zeniou-Meyer M."/>
            <person name="Zivanovic I."/>
            <person name="Bolotin-Fukuhara M."/>
            <person name="Thierry A."/>
            <person name="Bouchier C."/>
            <person name="Caudron B."/>
            <person name="Scarpelli C."/>
            <person name="Gaillardin C."/>
            <person name="Weissenbach J."/>
            <person name="Wincker P."/>
            <person name="Souciet J.L."/>
        </authorList>
    </citation>
    <scope>NUCLEOTIDE SEQUENCE [LARGE SCALE GENOMIC DNA]</scope>
    <source>
        <strain evidence="5">ATCC 8585 / CBS 2359 / DSM 70799 / NBRC 1267 / NRRL Y-1140 / WM37</strain>
    </source>
</reference>
<feature type="coiled-coil region" evidence="1">
    <location>
        <begin position="601"/>
        <end position="657"/>
    </location>
</feature>
<evidence type="ECO:0000256" key="1">
    <source>
        <dbReference type="SAM" id="Coils"/>
    </source>
</evidence>
<feature type="region of interest" description="Disordered" evidence="2">
    <location>
        <begin position="1275"/>
        <end position="1343"/>
    </location>
</feature>
<feature type="compositionally biased region" description="Basic and acidic residues" evidence="2">
    <location>
        <begin position="129"/>
        <end position="138"/>
    </location>
</feature>
<keyword evidence="1" id="KW-0175">Coiled coil</keyword>
<evidence type="ECO:0000256" key="2">
    <source>
        <dbReference type="SAM" id="MobiDB-lite"/>
    </source>
</evidence>
<name>Q6CPM9_KLULA</name>
<dbReference type="STRING" id="284590.Q6CPM9"/>
<dbReference type="InterPro" id="IPR021386">
    <property type="entry name" value="SPP41_DUF3020"/>
</dbReference>
<organism evidence="4 5">
    <name type="scientific">Kluyveromyces lactis (strain ATCC 8585 / CBS 2359 / DSM 70799 / NBRC 1267 / NRRL Y-1140 / WM37)</name>
    <name type="common">Yeast</name>
    <name type="synonym">Candida sphaerica</name>
    <dbReference type="NCBI Taxonomy" id="284590"/>
    <lineage>
        <taxon>Eukaryota</taxon>
        <taxon>Fungi</taxon>
        <taxon>Dikarya</taxon>
        <taxon>Ascomycota</taxon>
        <taxon>Saccharomycotina</taxon>
        <taxon>Saccharomycetes</taxon>
        <taxon>Saccharomycetales</taxon>
        <taxon>Saccharomycetaceae</taxon>
        <taxon>Kluyveromyces</taxon>
    </lineage>
</organism>
<feature type="compositionally biased region" description="Basic and acidic residues" evidence="2">
    <location>
        <begin position="31"/>
        <end position="47"/>
    </location>
</feature>